<dbReference type="InterPro" id="IPR029044">
    <property type="entry name" value="Nucleotide-diphossugar_trans"/>
</dbReference>
<keyword evidence="2" id="KW-0808">Transferase</keyword>
<dbReference type="STRING" id="118168.MC7420_1696"/>
<dbReference type="Gene3D" id="3.90.550.10">
    <property type="entry name" value="Spore Coat Polysaccharide Biosynthesis Protein SpsA, Chain A"/>
    <property type="match status" value="1"/>
</dbReference>
<evidence type="ECO:0000259" key="1">
    <source>
        <dbReference type="Pfam" id="PF10111"/>
    </source>
</evidence>
<dbReference type="AlphaFoldDB" id="B4VMI2"/>
<gene>
    <name evidence="2" type="ORF">MC7420_1696</name>
</gene>
<evidence type="ECO:0000313" key="2">
    <source>
        <dbReference type="EMBL" id="EDX76693.1"/>
    </source>
</evidence>
<sequence>MSLISVIIPLYNSETTIQETIQSVLSQTFSDLELIIINDGSTDSSLEIVSQIQDPRLQVFSYPNGGLAVSRNRGLSHASSEYISFIDADDLWTPDKLELQLKALTKNPQAAVAYSWSNCIDESSQFLRPGCHITANGNVFAQLLLVNFLENGSNPLIRRQALSEVGNFDESLPAAQDWDMWLRLAAKFHFVAIPKPQILYRVSAQSMSTNVLQLERASLQVMERALAQASESCDDLKKPSRANLYKYLTFKALEGSSVPERGLTAARFLWQSLINDPTLLKTRVIWKVLLKIVLVTFLPQQQLAAMKQLSDIRALLVHIKTPLPSDLMSSGSEVG</sequence>
<reference evidence="2 3" key="1">
    <citation type="submission" date="2008-07" db="EMBL/GenBank/DDBJ databases">
        <authorList>
            <person name="Tandeau de Marsac N."/>
            <person name="Ferriera S."/>
            <person name="Johnson J."/>
            <person name="Kravitz S."/>
            <person name="Beeson K."/>
            <person name="Sutton G."/>
            <person name="Rogers Y.-H."/>
            <person name="Friedman R."/>
            <person name="Frazier M."/>
            <person name="Venter J.C."/>
        </authorList>
    </citation>
    <scope>NUCLEOTIDE SEQUENCE [LARGE SCALE GENOMIC DNA]</scope>
    <source>
        <strain evidence="2 3">PCC 7420</strain>
    </source>
</reference>
<organism evidence="2 3">
    <name type="scientific">Coleofasciculus chthonoplastes PCC 7420</name>
    <dbReference type="NCBI Taxonomy" id="118168"/>
    <lineage>
        <taxon>Bacteria</taxon>
        <taxon>Bacillati</taxon>
        <taxon>Cyanobacteriota</taxon>
        <taxon>Cyanophyceae</taxon>
        <taxon>Coleofasciculales</taxon>
        <taxon>Coleofasciculaceae</taxon>
        <taxon>Coleofasciculus</taxon>
    </lineage>
</organism>
<dbReference type="InterPro" id="IPR019290">
    <property type="entry name" value="GlycosylTrfase-like_prok"/>
</dbReference>
<dbReference type="eggNOG" id="COG1216">
    <property type="taxonomic scope" value="Bacteria"/>
</dbReference>
<feature type="domain" description="Glycosyltransferase 2-like prokaryotic type" evidence="1">
    <location>
        <begin position="5"/>
        <end position="251"/>
    </location>
</feature>
<dbReference type="RefSeq" id="WP_006099651.1">
    <property type="nucleotide sequence ID" value="NZ_DS989845.1"/>
</dbReference>
<dbReference type="Pfam" id="PF10111">
    <property type="entry name" value="Glyco_tranf_2_2"/>
    <property type="match status" value="1"/>
</dbReference>
<name>B4VMI2_9CYAN</name>
<accession>B4VMI2</accession>
<evidence type="ECO:0000313" key="3">
    <source>
        <dbReference type="Proteomes" id="UP000003835"/>
    </source>
</evidence>
<dbReference type="OrthoDB" id="9812327at2"/>
<dbReference type="Proteomes" id="UP000003835">
    <property type="component" value="Unassembled WGS sequence"/>
</dbReference>
<dbReference type="InterPro" id="IPR050834">
    <property type="entry name" value="Glycosyltransf_2"/>
</dbReference>
<proteinExistence type="predicted"/>
<dbReference type="HOGENOM" id="CLU_025996_0_0_3"/>
<dbReference type="SUPFAM" id="SSF53448">
    <property type="entry name" value="Nucleotide-diphospho-sugar transferases"/>
    <property type="match status" value="1"/>
</dbReference>
<dbReference type="GO" id="GO:0016740">
    <property type="term" value="F:transferase activity"/>
    <property type="evidence" value="ECO:0007669"/>
    <property type="project" value="UniProtKB-KW"/>
</dbReference>
<protein>
    <submittedName>
        <fullName evidence="2">Glycosyl transferase, group 2 family protein</fullName>
    </submittedName>
</protein>
<dbReference type="CDD" id="cd00761">
    <property type="entry name" value="Glyco_tranf_GTA_type"/>
    <property type="match status" value="1"/>
</dbReference>
<dbReference type="EMBL" id="DS989845">
    <property type="protein sequence ID" value="EDX76693.1"/>
    <property type="molecule type" value="Genomic_DNA"/>
</dbReference>
<dbReference type="PANTHER" id="PTHR43685:SF11">
    <property type="entry name" value="GLYCOSYLTRANSFERASE TAGX-RELATED"/>
    <property type="match status" value="1"/>
</dbReference>
<dbReference type="PANTHER" id="PTHR43685">
    <property type="entry name" value="GLYCOSYLTRANSFERASE"/>
    <property type="match status" value="1"/>
</dbReference>
<keyword evidence="3" id="KW-1185">Reference proteome</keyword>